<dbReference type="EMBL" id="AVOT02045622">
    <property type="protein sequence ID" value="MBW0540952.1"/>
    <property type="molecule type" value="Genomic_DNA"/>
</dbReference>
<feature type="domain" description="Reverse transcriptase" evidence="1">
    <location>
        <begin position="1"/>
        <end position="82"/>
    </location>
</feature>
<gene>
    <name evidence="2" type="ORF">O181_080667</name>
</gene>
<organism evidence="2 3">
    <name type="scientific">Austropuccinia psidii MF-1</name>
    <dbReference type="NCBI Taxonomy" id="1389203"/>
    <lineage>
        <taxon>Eukaryota</taxon>
        <taxon>Fungi</taxon>
        <taxon>Dikarya</taxon>
        <taxon>Basidiomycota</taxon>
        <taxon>Pucciniomycotina</taxon>
        <taxon>Pucciniomycetes</taxon>
        <taxon>Pucciniales</taxon>
        <taxon>Sphaerophragmiaceae</taxon>
        <taxon>Austropuccinia</taxon>
    </lineage>
</organism>
<evidence type="ECO:0000313" key="2">
    <source>
        <dbReference type="EMBL" id="MBW0540952.1"/>
    </source>
</evidence>
<comment type="caution">
    <text evidence="2">The sequence shown here is derived from an EMBL/GenBank/DDBJ whole genome shotgun (WGS) entry which is preliminary data.</text>
</comment>
<dbReference type="SUPFAM" id="SSF56672">
    <property type="entry name" value="DNA/RNA polymerases"/>
    <property type="match status" value="1"/>
</dbReference>
<accession>A0A9Q3FM21</accession>
<reference evidence="2" key="1">
    <citation type="submission" date="2021-03" db="EMBL/GenBank/DDBJ databases">
        <title>Draft genome sequence of rust myrtle Austropuccinia psidii MF-1, a brazilian biotype.</title>
        <authorList>
            <person name="Quecine M.C."/>
            <person name="Pachon D.M.R."/>
            <person name="Bonatelli M.L."/>
            <person name="Correr F.H."/>
            <person name="Franceschini L.M."/>
            <person name="Leite T.F."/>
            <person name="Margarido G.R.A."/>
            <person name="Almeida C.A."/>
            <person name="Ferrarezi J.A."/>
            <person name="Labate C.A."/>
        </authorList>
    </citation>
    <scope>NUCLEOTIDE SEQUENCE</scope>
    <source>
        <strain evidence="2">MF-1</strain>
    </source>
</reference>
<dbReference type="Proteomes" id="UP000765509">
    <property type="component" value="Unassembled WGS sequence"/>
</dbReference>
<dbReference type="InterPro" id="IPR000477">
    <property type="entry name" value="RT_dom"/>
</dbReference>
<dbReference type="CDD" id="cd01647">
    <property type="entry name" value="RT_LTR"/>
    <property type="match status" value="1"/>
</dbReference>
<dbReference type="AlphaFoldDB" id="A0A9Q3FM21"/>
<proteinExistence type="predicted"/>
<protein>
    <recommendedName>
        <fullName evidence="1">Reverse transcriptase domain-containing protein</fullName>
    </recommendedName>
</protein>
<evidence type="ECO:0000259" key="1">
    <source>
        <dbReference type="PROSITE" id="PS50878"/>
    </source>
</evidence>
<keyword evidence="3" id="KW-1185">Reference proteome</keyword>
<dbReference type="InterPro" id="IPR043128">
    <property type="entry name" value="Rev_trsase/Diguanyl_cyclase"/>
</dbReference>
<dbReference type="Pfam" id="PF00078">
    <property type="entry name" value="RVT_1"/>
    <property type="match status" value="1"/>
</dbReference>
<dbReference type="PANTHER" id="PTHR33064">
    <property type="entry name" value="POL PROTEIN"/>
    <property type="match status" value="1"/>
</dbReference>
<dbReference type="PANTHER" id="PTHR33064:SF37">
    <property type="entry name" value="RIBONUCLEASE H"/>
    <property type="match status" value="1"/>
</dbReference>
<name>A0A9Q3FM21_9BASI</name>
<sequence length="151" mass="17180">MPFGLTNAPASFQNLGNDIFQDLLDVYAVVYLDGIMVFSKSEEEHVTYVSTVLSRLRANNLFAKASKCLFHVSSVEYLGYVVSSEGLKMDQENVQQILNWSPPRNLKALQSFLGFANFYHHFIKNYSKKISSLTDFLKKYSCFPLNEEALS</sequence>
<dbReference type="OrthoDB" id="1750432at2759"/>
<dbReference type="InterPro" id="IPR043502">
    <property type="entry name" value="DNA/RNA_pol_sf"/>
</dbReference>
<dbReference type="InterPro" id="IPR051320">
    <property type="entry name" value="Viral_Replic_Matur_Polypro"/>
</dbReference>
<evidence type="ECO:0000313" key="3">
    <source>
        <dbReference type="Proteomes" id="UP000765509"/>
    </source>
</evidence>
<dbReference type="Gene3D" id="3.30.70.270">
    <property type="match status" value="2"/>
</dbReference>
<dbReference type="FunFam" id="3.30.70.270:FF:000003">
    <property type="entry name" value="Transposon Ty3-G Gag-Pol polyprotein"/>
    <property type="match status" value="1"/>
</dbReference>
<dbReference type="PROSITE" id="PS50878">
    <property type="entry name" value="RT_POL"/>
    <property type="match status" value="1"/>
</dbReference>